<dbReference type="EMBL" id="BMOQ01000011">
    <property type="protein sequence ID" value="GGN26166.1"/>
    <property type="molecule type" value="Genomic_DNA"/>
</dbReference>
<reference evidence="1 2" key="1">
    <citation type="journal article" date="2019" name="Int. J. Syst. Evol. Microbiol.">
        <title>The Global Catalogue of Microorganisms (GCM) 10K type strain sequencing project: providing services to taxonomists for standard genome sequencing and annotation.</title>
        <authorList>
            <consortium name="The Broad Institute Genomics Platform"/>
            <consortium name="The Broad Institute Genome Sequencing Center for Infectious Disease"/>
            <person name="Wu L."/>
            <person name="Ma J."/>
        </authorList>
    </citation>
    <scope>NUCLEOTIDE SEQUENCE [LARGE SCALE GENOMIC DNA]</scope>
    <source>
        <strain evidence="1 2">JCM 16331</strain>
    </source>
</reference>
<dbReference type="AlphaFoldDB" id="A0A830GH99"/>
<evidence type="ECO:0000313" key="1">
    <source>
        <dbReference type="EMBL" id="GGN26166.1"/>
    </source>
</evidence>
<accession>A0A830GH99</accession>
<organism evidence="1 2">
    <name type="scientific">Halarchaeum nitratireducens</name>
    <dbReference type="NCBI Taxonomy" id="489913"/>
    <lineage>
        <taxon>Archaea</taxon>
        <taxon>Methanobacteriati</taxon>
        <taxon>Methanobacteriota</taxon>
        <taxon>Stenosarchaea group</taxon>
        <taxon>Halobacteria</taxon>
        <taxon>Halobacteriales</taxon>
        <taxon>Halobacteriaceae</taxon>
    </lineage>
</organism>
<gene>
    <name evidence="1" type="ORF">GCM10009021_30490</name>
</gene>
<name>A0A830GH99_9EURY</name>
<dbReference type="Proteomes" id="UP000608850">
    <property type="component" value="Unassembled WGS sequence"/>
</dbReference>
<comment type="caution">
    <text evidence="1">The sequence shown here is derived from an EMBL/GenBank/DDBJ whole genome shotgun (WGS) entry which is preliminary data.</text>
</comment>
<protein>
    <submittedName>
        <fullName evidence="1">Uncharacterized protein</fullName>
    </submittedName>
</protein>
<sequence>MLRYGPPRSPHSALRVARDRPFRACGRSPHRPRPFRAKMNLVSTLSELTFYYFP</sequence>
<proteinExistence type="predicted"/>
<keyword evidence="2" id="KW-1185">Reference proteome</keyword>
<evidence type="ECO:0000313" key="2">
    <source>
        <dbReference type="Proteomes" id="UP000608850"/>
    </source>
</evidence>